<feature type="transmembrane region" description="Helical" evidence="11">
    <location>
        <begin position="507"/>
        <end position="529"/>
    </location>
</feature>
<comment type="similarity">
    <text evidence="2">Belongs to the ABC transporter superfamily. ABCA family.</text>
</comment>
<dbReference type="InterPro" id="IPR026082">
    <property type="entry name" value="ABCA"/>
</dbReference>
<dbReference type="GO" id="GO:0140359">
    <property type="term" value="F:ABC-type transporter activity"/>
    <property type="evidence" value="ECO:0007669"/>
    <property type="project" value="InterPro"/>
</dbReference>
<comment type="subcellular location">
    <subcellularLocation>
        <location evidence="1">Membrane</location>
        <topology evidence="1">Multi-pass membrane protein</topology>
    </subcellularLocation>
</comment>
<dbReference type="PANTHER" id="PTHR19229">
    <property type="entry name" value="ATP-BINDING CASSETTE TRANSPORTER SUBFAMILY A ABCA"/>
    <property type="match status" value="1"/>
</dbReference>
<feature type="transmembrane region" description="Helical" evidence="11">
    <location>
        <begin position="470"/>
        <end position="495"/>
    </location>
</feature>
<dbReference type="CDD" id="cd03263">
    <property type="entry name" value="ABC_subfamily_A"/>
    <property type="match status" value="1"/>
</dbReference>
<reference evidence="13" key="1">
    <citation type="submission" date="2023-08" db="EMBL/GenBank/DDBJ databases">
        <authorList>
            <person name="Chen Y."/>
            <person name="Shah S."/>
            <person name="Dougan E. K."/>
            <person name="Thang M."/>
            <person name="Chan C."/>
        </authorList>
    </citation>
    <scope>NUCLEOTIDE SEQUENCE</scope>
</reference>
<evidence type="ECO:0000256" key="6">
    <source>
        <dbReference type="ARBA" id="ARBA00022741"/>
    </source>
</evidence>
<evidence type="ECO:0000313" key="14">
    <source>
        <dbReference type="Proteomes" id="UP001178507"/>
    </source>
</evidence>
<feature type="transmembrane region" description="Helical" evidence="11">
    <location>
        <begin position="431"/>
        <end position="450"/>
    </location>
</feature>
<evidence type="ECO:0000256" key="2">
    <source>
        <dbReference type="ARBA" id="ARBA00008869"/>
    </source>
</evidence>
<keyword evidence="5" id="KW-0677">Repeat</keyword>
<dbReference type="FunFam" id="3.40.50.300:FF:000335">
    <property type="entry name" value="ATP binding cassette subfamily A member 5"/>
    <property type="match status" value="1"/>
</dbReference>
<evidence type="ECO:0000256" key="3">
    <source>
        <dbReference type="ARBA" id="ARBA00022448"/>
    </source>
</evidence>
<dbReference type="GO" id="GO:0016887">
    <property type="term" value="F:ATP hydrolysis activity"/>
    <property type="evidence" value="ECO:0007669"/>
    <property type="project" value="InterPro"/>
</dbReference>
<proteinExistence type="inferred from homology"/>
<dbReference type="AlphaFoldDB" id="A0AA36IMP6"/>
<evidence type="ECO:0000256" key="11">
    <source>
        <dbReference type="SAM" id="Phobius"/>
    </source>
</evidence>
<evidence type="ECO:0000256" key="10">
    <source>
        <dbReference type="SAM" id="MobiDB-lite"/>
    </source>
</evidence>
<feature type="transmembrane region" description="Helical" evidence="11">
    <location>
        <begin position="624"/>
        <end position="647"/>
    </location>
</feature>
<dbReference type="Proteomes" id="UP001178507">
    <property type="component" value="Unassembled WGS sequence"/>
</dbReference>
<protein>
    <recommendedName>
        <fullName evidence="12">ABC transporter domain-containing protein</fullName>
    </recommendedName>
</protein>
<dbReference type="Pfam" id="PF00005">
    <property type="entry name" value="ABC_tran"/>
    <property type="match status" value="1"/>
</dbReference>
<dbReference type="EMBL" id="CAUJNA010001890">
    <property type="protein sequence ID" value="CAJ1389550.1"/>
    <property type="molecule type" value="Genomic_DNA"/>
</dbReference>
<dbReference type="InterPro" id="IPR003593">
    <property type="entry name" value="AAA+_ATPase"/>
</dbReference>
<dbReference type="Gene3D" id="3.40.50.300">
    <property type="entry name" value="P-loop containing nucleotide triphosphate hydrolases"/>
    <property type="match status" value="1"/>
</dbReference>
<dbReference type="InterPro" id="IPR056264">
    <property type="entry name" value="R2_ABCA1-4-like"/>
</dbReference>
<keyword evidence="6" id="KW-0547">Nucleotide-binding</keyword>
<dbReference type="GO" id="GO:0016020">
    <property type="term" value="C:membrane"/>
    <property type="evidence" value="ECO:0007669"/>
    <property type="project" value="UniProtKB-SubCell"/>
</dbReference>
<feature type="transmembrane region" description="Helical" evidence="11">
    <location>
        <begin position="541"/>
        <end position="563"/>
    </location>
</feature>
<dbReference type="GO" id="GO:0005524">
    <property type="term" value="F:ATP binding"/>
    <property type="evidence" value="ECO:0007669"/>
    <property type="project" value="UniProtKB-KW"/>
</dbReference>
<feature type="region of interest" description="Disordered" evidence="10">
    <location>
        <begin position="1020"/>
        <end position="1069"/>
    </location>
</feature>
<accession>A0AA36IMP6</accession>
<evidence type="ECO:0000259" key="12">
    <source>
        <dbReference type="PROSITE" id="PS50893"/>
    </source>
</evidence>
<evidence type="ECO:0000256" key="1">
    <source>
        <dbReference type="ARBA" id="ARBA00004141"/>
    </source>
</evidence>
<keyword evidence="3" id="KW-0813">Transport</keyword>
<evidence type="ECO:0000256" key="5">
    <source>
        <dbReference type="ARBA" id="ARBA00022737"/>
    </source>
</evidence>
<evidence type="ECO:0000256" key="8">
    <source>
        <dbReference type="ARBA" id="ARBA00022989"/>
    </source>
</evidence>
<gene>
    <name evidence="13" type="ORF">EVOR1521_LOCUS15149</name>
</gene>
<keyword evidence="8 11" id="KW-1133">Transmembrane helix</keyword>
<evidence type="ECO:0000313" key="13">
    <source>
        <dbReference type="EMBL" id="CAJ1389550.1"/>
    </source>
</evidence>
<evidence type="ECO:0000256" key="4">
    <source>
        <dbReference type="ARBA" id="ARBA00022692"/>
    </source>
</evidence>
<comment type="caution">
    <text evidence="13">The sequence shown here is derived from an EMBL/GenBank/DDBJ whole genome shotgun (WGS) entry which is preliminary data.</text>
</comment>
<dbReference type="SUPFAM" id="SSF52540">
    <property type="entry name" value="P-loop containing nucleoside triphosphate hydrolases"/>
    <property type="match status" value="1"/>
</dbReference>
<feature type="transmembrane region" description="Helical" evidence="11">
    <location>
        <begin position="205"/>
        <end position="229"/>
    </location>
</feature>
<dbReference type="PROSITE" id="PS50893">
    <property type="entry name" value="ABC_TRANSPORTER_2"/>
    <property type="match status" value="1"/>
</dbReference>
<sequence length="1069" mass="118465">MDEAEELGDRIAIMAAGRVKCVGSSLFLKSQYGVGYTLTIAKVAQASSEQSRALRSLVASKCSKAEVTSNVGTELTYRMPFEESSSFPELFEELERQPQRYGVELFGVSVTTLEEVFLRVGRDHTEADVALDERLQQASFVRQISEERERAQSSWRPEGSSWRSSNQAAEPLTAERTEQLNASFARHVQALLVKRWHNARRDRKAWCCQIILPLIFLLAALFAMTFAGIGNYEAAALSPEQLPGPQQLLAALGPKAEEAAAKELLANGRLPVEVTKGQMNATDFSDYLEQGYYRTDGVQRWGAMRLVSVPDWSKNGSTTVGNFQVASWRHPGQVLSPTAFTVPVGTLWGEQASVGGAPVPLGDLNNRVQVDLFWNSSARDALPMFYQQLHEATLRTALGAAKLQDSRILMSNQPFPLTSSQKDLTNTQTSLNLALGFAFIPASVGAFVVLERETGSKHLQVISGVNFVSYWFSTWIWDILNYMVAAVLSVLLIALFKVESLVSAETLPWTCLCVLLYGVSCSSFTYMLSFLFKSHTAAQNLLLIVYLFTGGILMIVMIVLSVLPTTKDLAKNVLVWIFRIMPNFCLADSLTNLITRKNVAIWMGNGCPFEGCAPYDLQIAGYDMLYMGVGSVIWFLATLVLELGFATPKLRALFQFRRFDAGRDDAQLDRHVQLEKERVQSGAADGEMVVLKGLRKVFPGRKGAPPKVAVQDMFFGIPEGECFGYLGLNGAGKTTTMKMLTGEELSTGGEATLGGYNIKTQQNQVRRLIGYCPQFDALIGTLTAREHLTLFARIKGMPETELHRYVDSLLDQLTLRPYADKQAMSFSGGTRRKLSLGLSLVGDPRCVFLDEPTTGVDPESRRFMWKLISGTMVGRAVVLTTHSMEECEALCNRIGIMVNGQLVCLGSASQLKATHGYGYQFEVTFVASAELAQAHGKLRDFLLQRFEGVREEENVSSRPRARYRLPKGQKQISAIFRLVEEHKDSLCISEYSVSETTLEQLFIQFAKHQVEEGVEAEVATQAASSSSEEKLTIPRFQVEARELRDPGSERMEERGLGPGRSRSSHPLWT</sequence>
<feature type="region of interest" description="Disordered" evidence="10">
    <location>
        <begin position="150"/>
        <end position="173"/>
    </location>
</feature>
<dbReference type="PANTHER" id="PTHR19229:SF36">
    <property type="entry name" value="ATP-BINDING CASSETTE SUB-FAMILY A MEMBER 2"/>
    <property type="match status" value="1"/>
</dbReference>
<keyword evidence="4 11" id="KW-0812">Transmembrane</keyword>
<dbReference type="GO" id="GO:0005319">
    <property type="term" value="F:lipid transporter activity"/>
    <property type="evidence" value="ECO:0007669"/>
    <property type="project" value="TreeGrafter"/>
</dbReference>
<dbReference type="InterPro" id="IPR013525">
    <property type="entry name" value="ABC2_TM"/>
</dbReference>
<feature type="compositionally biased region" description="Basic and acidic residues" evidence="10">
    <location>
        <begin position="1027"/>
        <end position="1055"/>
    </location>
</feature>
<feature type="domain" description="ABC transporter" evidence="12">
    <location>
        <begin position="689"/>
        <end position="924"/>
    </location>
</feature>
<evidence type="ECO:0000256" key="9">
    <source>
        <dbReference type="ARBA" id="ARBA00023136"/>
    </source>
</evidence>
<dbReference type="SMART" id="SM00382">
    <property type="entry name" value="AAA"/>
    <property type="match status" value="1"/>
</dbReference>
<dbReference type="InterPro" id="IPR027417">
    <property type="entry name" value="P-loop_NTPase"/>
</dbReference>
<dbReference type="Pfam" id="PF23321">
    <property type="entry name" value="R1_ABCA1"/>
    <property type="match status" value="1"/>
</dbReference>
<dbReference type="Pfam" id="PF12698">
    <property type="entry name" value="ABC2_membrane_3"/>
    <property type="match status" value="1"/>
</dbReference>
<organism evidence="13 14">
    <name type="scientific">Effrenium voratum</name>
    <dbReference type="NCBI Taxonomy" id="2562239"/>
    <lineage>
        <taxon>Eukaryota</taxon>
        <taxon>Sar</taxon>
        <taxon>Alveolata</taxon>
        <taxon>Dinophyceae</taxon>
        <taxon>Suessiales</taxon>
        <taxon>Symbiodiniaceae</taxon>
        <taxon>Effrenium</taxon>
    </lineage>
</organism>
<dbReference type="InterPro" id="IPR003439">
    <property type="entry name" value="ABC_transporter-like_ATP-bd"/>
</dbReference>
<name>A0AA36IMP6_9DINO</name>
<keyword evidence="14" id="KW-1185">Reference proteome</keyword>
<evidence type="ECO:0000256" key="7">
    <source>
        <dbReference type="ARBA" id="ARBA00022840"/>
    </source>
</evidence>
<keyword evidence="9 11" id="KW-0472">Membrane</keyword>
<keyword evidence="7" id="KW-0067">ATP-binding</keyword>